<sequence length="118" mass="13255">MSLDSIGSHHLQPQKSWIGLPIGSTSHAQSFTFFKFAENARNPPNNFRMEKTSRERAFAPNLNVLREAIRFDLKGRLDSFLPVCQSGYYIDNCSGPSIDAVYAARRAQSNGLCFIRSI</sequence>
<protein>
    <submittedName>
        <fullName evidence="1">Uncharacterized protein</fullName>
    </submittedName>
</protein>
<organism evidence="1">
    <name type="scientific">Opuntia streptacantha</name>
    <name type="common">Prickly pear cactus</name>
    <name type="synonym">Opuntia cardona</name>
    <dbReference type="NCBI Taxonomy" id="393608"/>
    <lineage>
        <taxon>Eukaryota</taxon>
        <taxon>Viridiplantae</taxon>
        <taxon>Streptophyta</taxon>
        <taxon>Embryophyta</taxon>
        <taxon>Tracheophyta</taxon>
        <taxon>Spermatophyta</taxon>
        <taxon>Magnoliopsida</taxon>
        <taxon>eudicotyledons</taxon>
        <taxon>Gunneridae</taxon>
        <taxon>Pentapetalae</taxon>
        <taxon>Caryophyllales</taxon>
        <taxon>Cactineae</taxon>
        <taxon>Cactaceae</taxon>
        <taxon>Opuntioideae</taxon>
        <taxon>Opuntia</taxon>
    </lineage>
</organism>
<reference evidence="1" key="2">
    <citation type="submission" date="2020-07" db="EMBL/GenBank/DDBJ databases">
        <authorList>
            <person name="Vera ALvarez R."/>
            <person name="Arias-Moreno D.M."/>
            <person name="Jimenez-Jacinto V."/>
            <person name="Jimenez-Bremont J.F."/>
            <person name="Swaminathan K."/>
            <person name="Moose S.P."/>
            <person name="Guerrero-Gonzalez M.L."/>
            <person name="Marino-Ramirez L."/>
            <person name="Landsman D."/>
            <person name="Rodriguez-Kessler M."/>
            <person name="Delgado-Sanchez P."/>
        </authorList>
    </citation>
    <scope>NUCLEOTIDE SEQUENCE</scope>
    <source>
        <tissue evidence="1">Cladode</tissue>
    </source>
</reference>
<proteinExistence type="predicted"/>
<evidence type="ECO:0000313" key="1">
    <source>
        <dbReference type="EMBL" id="MBA4673785.1"/>
    </source>
</evidence>
<dbReference type="AlphaFoldDB" id="A0A7C9EVF7"/>
<name>A0A7C9EVF7_OPUST</name>
<dbReference type="EMBL" id="GISG01260746">
    <property type="protein sequence ID" value="MBA4673785.1"/>
    <property type="molecule type" value="Transcribed_RNA"/>
</dbReference>
<reference evidence="1" key="1">
    <citation type="journal article" date="2013" name="J. Plant Res.">
        <title>Effect of fungi and light on seed germination of three Opuntia species from semiarid lands of central Mexico.</title>
        <authorList>
            <person name="Delgado-Sanchez P."/>
            <person name="Jimenez-Bremont J.F."/>
            <person name="Guerrero-Gonzalez Mde L."/>
            <person name="Flores J."/>
        </authorList>
    </citation>
    <scope>NUCLEOTIDE SEQUENCE</scope>
    <source>
        <tissue evidence="1">Cladode</tissue>
    </source>
</reference>
<accession>A0A7C9EVF7</accession>